<dbReference type="InterPro" id="IPR012340">
    <property type="entry name" value="NA-bd_OB-fold"/>
</dbReference>
<evidence type="ECO:0000256" key="1">
    <source>
        <dbReference type="SAM" id="MobiDB-lite"/>
    </source>
</evidence>
<protein>
    <submittedName>
        <fullName evidence="2">DUF3127 domain-containing protein</fullName>
    </submittedName>
</protein>
<name>A0A5B8VQR8_9BACT</name>
<evidence type="ECO:0000313" key="3">
    <source>
        <dbReference type="Proteomes" id="UP000321291"/>
    </source>
</evidence>
<organism evidence="2 3">
    <name type="scientific">Arachidicoccus ginsenosidivorans</name>
    <dbReference type="NCBI Taxonomy" id="496057"/>
    <lineage>
        <taxon>Bacteria</taxon>
        <taxon>Pseudomonadati</taxon>
        <taxon>Bacteroidota</taxon>
        <taxon>Chitinophagia</taxon>
        <taxon>Chitinophagales</taxon>
        <taxon>Chitinophagaceae</taxon>
        <taxon>Arachidicoccus</taxon>
    </lineage>
</organism>
<dbReference type="Pfam" id="PF11325">
    <property type="entry name" value="DUF3127"/>
    <property type="match status" value="1"/>
</dbReference>
<dbReference type="EMBL" id="CP042434">
    <property type="protein sequence ID" value="QEC73242.1"/>
    <property type="molecule type" value="Genomic_DNA"/>
</dbReference>
<keyword evidence="3" id="KW-1185">Reference proteome</keyword>
<dbReference type="Proteomes" id="UP000321291">
    <property type="component" value="Chromosome"/>
</dbReference>
<sequence>MAYELIGKLVAKYDTIQRTETFKTREFVIEKTDDIGGRIISNFIKLQCVQDRTSLPDRFNLGDEVKVSFNLKGTKWSKDGRENYITNLDAWRMEPAGSLQGGGGFGAPAQGVDAPPPPFVPDSAPGEADDLPF</sequence>
<accession>A0A5B8VQR8</accession>
<dbReference type="RefSeq" id="WP_146785253.1">
    <property type="nucleotide sequence ID" value="NZ_CP042434.1"/>
</dbReference>
<dbReference type="KEGG" id="agi:FSB73_17760"/>
<evidence type="ECO:0000313" key="2">
    <source>
        <dbReference type="EMBL" id="QEC73242.1"/>
    </source>
</evidence>
<reference evidence="2 3" key="1">
    <citation type="journal article" date="2017" name="Int. J. Syst. Evol. Microbiol.">
        <title>Arachidicoccus ginsenosidivorans sp. nov., with ginsenoside-converting activity isolated from ginseng cultivating soil.</title>
        <authorList>
            <person name="Siddiqi M.Z."/>
            <person name="Aslam Z."/>
            <person name="Im W.T."/>
        </authorList>
    </citation>
    <scope>NUCLEOTIDE SEQUENCE [LARGE SCALE GENOMIC DNA]</scope>
    <source>
        <strain evidence="2 3">Gsoil 809</strain>
    </source>
</reference>
<feature type="region of interest" description="Disordered" evidence="1">
    <location>
        <begin position="96"/>
        <end position="133"/>
    </location>
</feature>
<proteinExistence type="predicted"/>
<dbReference type="AlphaFoldDB" id="A0A5B8VQR8"/>
<dbReference type="OrthoDB" id="598142at2"/>
<gene>
    <name evidence="2" type="ORF">FSB73_17760</name>
</gene>
<dbReference type="InterPro" id="IPR021474">
    <property type="entry name" value="DUF3127"/>
</dbReference>
<dbReference type="SUPFAM" id="SSF50249">
    <property type="entry name" value="Nucleic acid-binding proteins"/>
    <property type="match status" value="1"/>
</dbReference>